<gene>
    <name evidence="8 10" type="primary">cas1</name>
    <name evidence="10" type="ORF">GCM10014713_59290</name>
</gene>
<dbReference type="PANTHER" id="PTHR34353">
    <property type="entry name" value="CRISPR-ASSOCIATED ENDONUCLEASE CAS1 1"/>
    <property type="match status" value="1"/>
</dbReference>
<dbReference type="Gene3D" id="3.100.10.20">
    <property type="entry name" value="CRISPR-associated endonuclease Cas1, N-terminal domain"/>
    <property type="match status" value="1"/>
</dbReference>
<dbReference type="GO" id="GO:0043571">
    <property type="term" value="P:maintenance of CRISPR repeat elements"/>
    <property type="evidence" value="ECO:0007669"/>
    <property type="project" value="UniProtKB-UniRule"/>
</dbReference>
<comment type="subunit">
    <text evidence="8">Homodimer, forms a heterotetramer with a Cas2 homodimer.</text>
</comment>
<evidence type="ECO:0000313" key="10">
    <source>
        <dbReference type="EMBL" id="GGT57879.1"/>
    </source>
</evidence>
<sequence length="352" mass="38069">MTSLSSPTQQSSARRRIAAPTLAMLPRVGDSLSFLYADVVRIVQDDTGVSAETTSADGVTTRVYLPTAALSCVLLGPGTSITQPALATFARHGTTVVCSGSGGVRCYSATTSDALTTRWLEAQVHQWSDPDRRLAVAQSMYLKRFNVPVPPSTPLNKLRGLEGQRVKALYKILSQQHRIGRFRRNYDPASWDQQDPVNLALSSANTCLYGIVHAAIVALGCSPALGFVHQGKQHALVYDIADLYKAQLTIPLAFSLHDSPHPEAMARRSFREELRLYRLLPRIVTDIQSLLAPGETAPVPDGHAVDLVNLWDPYSGSVPAGVNYASYDGQPSFDTLSPSNDPADQESADAPD</sequence>
<dbReference type="InterPro" id="IPR033641">
    <property type="entry name" value="Cas1_I-E"/>
</dbReference>
<comment type="function">
    <text evidence="8">CRISPR (clustered regularly interspaced short palindromic repeat), is an adaptive immune system that provides protection against mobile genetic elements (viruses, transposable elements and conjugative plasmids). CRISPR clusters contain spacers, sequences complementary to antecedent mobile elements, and target invading nucleic acids. CRISPR clusters are transcribed and processed into CRISPR RNA (crRNA). Acts as a dsDNA endonuclease. Involved in the integration of spacer DNA into the CRISPR cassette.</text>
</comment>
<dbReference type="Proteomes" id="UP000619486">
    <property type="component" value="Unassembled WGS sequence"/>
</dbReference>
<dbReference type="InterPro" id="IPR042211">
    <property type="entry name" value="CRISPR-assoc_Cas1_N"/>
</dbReference>
<dbReference type="InterPro" id="IPR050646">
    <property type="entry name" value="Cas1"/>
</dbReference>
<comment type="caution">
    <text evidence="10">The sequence shown here is derived from an EMBL/GenBank/DDBJ whole genome shotgun (WGS) entry which is preliminary data.</text>
</comment>
<keyword evidence="2 8" id="KW-0479">Metal-binding</keyword>
<keyword evidence="6 8" id="KW-0051">Antiviral defense</keyword>
<evidence type="ECO:0000256" key="6">
    <source>
        <dbReference type="ARBA" id="ARBA00023118"/>
    </source>
</evidence>
<feature type="binding site" evidence="8">
    <location>
        <position position="242"/>
    </location>
    <ligand>
        <name>Mn(2+)</name>
        <dbReference type="ChEBI" id="CHEBI:29035"/>
    </ligand>
</feature>
<dbReference type="EC" id="3.1.-.-" evidence="8"/>
<comment type="similarity">
    <text evidence="8">Belongs to the CRISPR-associated endonuclease Cas1 family.</text>
</comment>
<evidence type="ECO:0000313" key="11">
    <source>
        <dbReference type="Proteomes" id="UP000619486"/>
    </source>
</evidence>
<keyword evidence="8" id="KW-0464">Manganese</keyword>
<feature type="region of interest" description="Disordered" evidence="9">
    <location>
        <begin position="329"/>
        <end position="352"/>
    </location>
</feature>
<evidence type="ECO:0000256" key="1">
    <source>
        <dbReference type="ARBA" id="ARBA00022722"/>
    </source>
</evidence>
<evidence type="ECO:0000256" key="9">
    <source>
        <dbReference type="SAM" id="MobiDB-lite"/>
    </source>
</evidence>
<reference evidence="10" key="2">
    <citation type="submission" date="2020-09" db="EMBL/GenBank/DDBJ databases">
        <authorList>
            <person name="Sun Q."/>
            <person name="Ohkuma M."/>
        </authorList>
    </citation>
    <scope>NUCLEOTIDE SEQUENCE</scope>
    <source>
        <strain evidence="10">JCM 3172</strain>
    </source>
</reference>
<keyword evidence="11" id="KW-1185">Reference proteome</keyword>
<dbReference type="EMBL" id="BMQQ01000032">
    <property type="protein sequence ID" value="GGT57879.1"/>
    <property type="molecule type" value="Genomic_DNA"/>
</dbReference>
<dbReference type="CDD" id="cd09719">
    <property type="entry name" value="Cas1_I-E"/>
    <property type="match status" value="1"/>
</dbReference>
<feature type="binding site" evidence="8">
    <location>
        <position position="229"/>
    </location>
    <ligand>
        <name>Mn(2+)</name>
        <dbReference type="ChEBI" id="CHEBI:29035"/>
    </ligand>
</feature>
<dbReference type="HAMAP" id="MF_01470">
    <property type="entry name" value="Cas1"/>
    <property type="match status" value="1"/>
</dbReference>
<dbReference type="GO" id="GO:0046872">
    <property type="term" value="F:metal ion binding"/>
    <property type="evidence" value="ECO:0007669"/>
    <property type="project" value="UniProtKB-UniRule"/>
</dbReference>
<proteinExistence type="inferred from homology"/>
<dbReference type="PANTHER" id="PTHR34353:SF3">
    <property type="entry name" value="CRISPR-ASSOCIATED ENDONUCLEASE CAS1"/>
    <property type="match status" value="1"/>
</dbReference>
<dbReference type="InterPro" id="IPR002729">
    <property type="entry name" value="CRISPR-assoc_Cas1"/>
</dbReference>
<keyword evidence="7 8" id="KW-0238">DNA-binding</keyword>
<evidence type="ECO:0000256" key="2">
    <source>
        <dbReference type="ARBA" id="ARBA00022723"/>
    </source>
</evidence>
<dbReference type="InterPro" id="IPR042206">
    <property type="entry name" value="CRISPR-assoc_Cas1_C"/>
</dbReference>
<evidence type="ECO:0000256" key="7">
    <source>
        <dbReference type="ARBA" id="ARBA00023125"/>
    </source>
</evidence>
<evidence type="ECO:0000256" key="5">
    <source>
        <dbReference type="ARBA" id="ARBA00022842"/>
    </source>
</evidence>
<keyword evidence="3 8" id="KW-0255">Endonuclease</keyword>
<keyword evidence="5 8" id="KW-0460">Magnesium</keyword>
<dbReference type="InterPro" id="IPR019851">
    <property type="entry name" value="CRISPR-assoc_Cas1_ECOLI"/>
</dbReference>
<evidence type="ECO:0000256" key="3">
    <source>
        <dbReference type="ARBA" id="ARBA00022759"/>
    </source>
</evidence>
<comment type="cofactor">
    <cofactor evidence="8">
        <name>Mg(2+)</name>
        <dbReference type="ChEBI" id="CHEBI:18420"/>
    </cofactor>
    <cofactor evidence="8">
        <name>Mn(2+)</name>
        <dbReference type="ChEBI" id="CHEBI:29035"/>
    </cofactor>
</comment>
<protein>
    <recommendedName>
        <fullName evidence="8">CRISPR-associated endonuclease Cas1</fullName>
        <ecNumber evidence="8">3.1.-.-</ecNumber>
    </recommendedName>
</protein>
<dbReference type="NCBIfam" id="TIGR00287">
    <property type="entry name" value="cas1"/>
    <property type="match status" value="1"/>
</dbReference>
<feature type="compositionally biased region" description="Acidic residues" evidence="9">
    <location>
        <begin position="343"/>
        <end position="352"/>
    </location>
</feature>
<keyword evidence="1 8" id="KW-0540">Nuclease</keyword>
<dbReference type="AlphaFoldDB" id="A0A918HFZ9"/>
<dbReference type="GO" id="GO:0003677">
    <property type="term" value="F:DNA binding"/>
    <property type="evidence" value="ECO:0007669"/>
    <property type="project" value="UniProtKB-KW"/>
</dbReference>
<name>A0A918HFZ9_9ACTN</name>
<evidence type="ECO:0000256" key="4">
    <source>
        <dbReference type="ARBA" id="ARBA00022801"/>
    </source>
</evidence>
<accession>A0A918HFZ9</accession>
<dbReference type="Gene3D" id="1.20.120.920">
    <property type="entry name" value="CRISPR-associated endonuclease Cas1, C-terminal domain"/>
    <property type="match status" value="1"/>
</dbReference>
<reference evidence="10" key="1">
    <citation type="journal article" date="2014" name="Int. J. Syst. Evol. Microbiol.">
        <title>Complete genome sequence of Corynebacterium casei LMG S-19264T (=DSM 44701T), isolated from a smear-ripened cheese.</title>
        <authorList>
            <consortium name="US DOE Joint Genome Institute (JGI-PGF)"/>
            <person name="Walter F."/>
            <person name="Albersmeier A."/>
            <person name="Kalinowski J."/>
            <person name="Ruckert C."/>
        </authorList>
    </citation>
    <scope>NUCLEOTIDE SEQUENCE</scope>
    <source>
        <strain evidence="10">JCM 3172</strain>
    </source>
</reference>
<feature type="compositionally biased region" description="Polar residues" evidence="9">
    <location>
        <begin position="332"/>
        <end position="342"/>
    </location>
</feature>
<dbReference type="Pfam" id="PF01867">
    <property type="entry name" value="Cas_Cas1"/>
    <property type="match status" value="1"/>
</dbReference>
<evidence type="ECO:0000256" key="8">
    <source>
        <dbReference type="HAMAP-Rule" id="MF_01470"/>
    </source>
</evidence>
<organism evidence="10 11">
    <name type="scientific">Streptomyces purpureus</name>
    <dbReference type="NCBI Taxonomy" id="1951"/>
    <lineage>
        <taxon>Bacteria</taxon>
        <taxon>Bacillati</taxon>
        <taxon>Actinomycetota</taxon>
        <taxon>Actinomycetes</taxon>
        <taxon>Kitasatosporales</taxon>
        <taxon>Streptomycetaceae</taxon>
        <taxon>Streptomyces</taxon>
    </lineage>
</organism>
<dbReference type="GO" id="GO:0004520">
    <property type="term" value="F:DNA endonuclease activity"/>
    <property type="evidence" value="ECO:0007669"/>
    <property type="project" value="InterPro"/>
</dbReference>
<dbReference type="RefSeq" id="WP_189204683.1">
    <property type="nucleotide sequence ID" value="NZ_BMQQ01000032.1"/>
</dbReference>
<dbReference type="GO" id="GO:0051607">
    <property type="term" value="P:defense response to virus"/>
    <property type="evidence" value="ECO:0007669"/>
    <property type="project" value="UniProtKB-UniRule"/>
</dbReference>
<dbReference type="NCBIfam" id="TIGR03638">
    <property type="entry name" value="cas1_ECOLI"/>
    <property type="match status" value="1"/>
</dbReference>
<feature type="binding site" evidence="8">
    <location>
        <position position="162"/>
    </location>
    <ligand>
        <name>Mn(2+)</name>
        <dbReference type="ChEBI" id="CHEBI:29035"/>
    </ligand>
</feature>
<dbReference type="GO" id="GO:0016787">
    <property type="term" value="F:hydrolase activity"/>
    <property type="evidence" value="ECO:0007669"/>
    <property type="project" value="UniProtKB-KW"/>
</dbReference>
<keyword evidence="4 8" id="KW-0378">Hydrolase</keyword>